<sequence length="94" mass="10692">YNKLAGKTLERVESEVYLRREPHMTNNITPEISRRRRAASAASGSIREVTDRVKEPNLRASIFNGSVLPTMCYANETCHENKTIPRPCKQYIVG</sequence>
<gene>
    <name evidence="1" type="ORF">TELCIR_23117</name>
</gene>
<accession>A0A2G9TC33</accession>
<organism evidence="1 2">
    <name type="scientific">Teladorsagia circumcincta</name>
    <name type="common">Brown stomach worm</name>
    <name type="synonym">Ostertagia circumcincta</name>
    <dbReference type="NCBI Taxonomy" id="45464"/>
    <lineage>
        <taxon>Eukaryota</taxon>
        <taxon>Metazoa</taxon>
        <taxon>Ecdysozoa</taxon>
        <taxon>Nematoda</taxon>
        <taxon>Chromadorea</taxon>
        <taxon>Rhabditida</taxon>
        <taxon>Rhabditina</taxon>
        <taxon>Rhabditomorpha</taxon>
        <taxon>Strongyloidea</taxon>
        <taxon>Trichostrongylidae</taxon>
        <taxon>Teladorsagia</taxon>
    </lineage>
</organism>
<feature type="non-terminal residue" evidence="1">
    <location>
        <position position="1"/>
    </location>
</feature>
<dbReference type="EMBL" id="KZ385746">
    <property type="protein sequence ID" value="PIO55495.1"/>
    <property type="molecule type" value="Genomic_DNA"/>
</dbReference>
<reference evidence="1 2" key="1">
    <citation type="submission" date="2015-09" db="EMBL/GenBank/DDBJ databases">
        <title>Draft genome of the parasitic nematode Teladorsagia circumcincta isolate WARC Sus (inbred).</title>
        <authorList>
            <person name="Mitreva M."/>
        </authorList>
    </citation>
    <scope>NUCLEOTIDE SEQUENCE [LARGE SCALE GENOMIC DNA]</scope>
    <source>
        <strain evidence="1 2">S</strain>
    </source>
</reference>
<protein>
    <submittedName>
        <fullName evidence="1">Uncharacterized protein</fullName>
    </submittedName>
</protein>
<dbReference type="Proteomes" id="UP000230423">
    <property type="component" value="Unassembled WGS sequence"/>
</dbReference>
<keyword evidence="2" id="KW-1185">Reference proteome</keyword>
<name>A0A2G9TC33_TELCI</name>
<evidence type="ECO:0000313" key="2">
    <source>
        <dbReference type="Proteomes" id="UP000230423"/>
    </source>
</evidence>
<proteinExistence type="predicted"/>
<dbReference type="OrthoDB" id="5843067at2759"/>
<dbReference type="AlphaFoldDB" id="A0A2G9TC33"/>
<evidence type="ECO:0000313" key="1">
    <source>
        <dbReference type="EMBL" id="PIO55495.1"/>
    </source>
</evidence>